<dbReference type="PROSITE" id="PS51742">
    <property type="entry name" value="PPC"/>
    <property type="match status" value="1"/>
</dbReference>
<name>A0A4U6D815_9BACT</name>
<evidence type="ECO:0000313" key="2">
    <source>
        <dbReference type="EMBL" id="TKT92278.1"/>
    </source>
</evidence>
<dbReference type="Gene3D" id="3.30.1330.80">
    <property type="entry name" value="Hypothetical protein, similar to alpha- acetolactate decarboxylase, domain 2"/>
    <property type="match status" value="1"/>
</dbReference>
<dbReference type="Proteomes" id="UP000304900">
    <property type="component" value="Unassembled WGS sequence"/>
</dbReference>
<gene>
    <name evidence="2" type="ORF">FDK13_09875</name>
</gene>
<evidence type="ECO:0000313" key="3">
    <source>
        <dbReference type="Proteomes" id="UP000304900"/>
    </source>
</evidence>
<dbReference type="SUPFAM" id="SSF117856">
    <property type="entry name" value="AF0104/ALDC/Ptd012-like"/>
    <property type="match status" value="1"/>
</dbReference>
<dbReference type="InterPro" id="IPR005175">
    <property type="entry name" value="PPC_dom"/>
</dbReference>
<dbReference type="OrthoDB" id="9798999at2"/>
<comment type="caution">
    <text evidence="2">The sequence shown here is derived from an EMBL/GenBank/DDBJ whole genome shotgun (WGS) entry which is preliminary data.</text>
</comment>
<keyword evidence="2" id="KW-0238">DNA-binding</keyword>
<dbReference type="CDD" id="cd11378">
    <property type="entry name" value="DUF296"/>
    <property type="match status" value="1"/>
</dbReference>
<dbReference type="PANTHER" id="PTHR34988">
    <property type="entry name" value="PROTEIN, PUTATIVE-RELATED"/>
    <property type="match status" value="1"/>
</dbReference>
<proteinExistence type="predicted"/>
<accession>A0A4U6D815</accession>
<feature type="domain" description="PPC" evidence="1">
    <location>
        <begin position="47"/>
        <end position="186"/>
    </location>
</feature>
<reference evidence="2 3" key="1">
    <citation type="submission" date="2019-05" db="EMBL/GenBank/DDBJ databases">
        <title>Dyadobacter AR-3-8 sp. nov., isolated from arctic soil.</title>
        <authorList>
            <person name="Chaudhary D.K."/>
        </authorList>
    </citation>
    <scope>NUCLEOTIDE SEQUENCE [LARGE SCALE GENOMIC DNA]</scope>
    <source>
        <strain evidence="2 3">AR-3-8</strain>
    </source>
</reference>
<dbReference type="AlphaFoldDB" id="A0A4U6D815"/>
<protein>
    <submittedName>
        <fullName evidence="2">DNA-binding protein</fullName>
    </submittedName>
</protein>
<dbReference type="PANTHER" id="PTHR34988:SF1">
    <property type="entry name" value="DNA-BINDING PROTEIN"/>
    <property type="match status" value="1"/>
</dbReference>
<dbReference type="EMBL" id="SZVO01000004">
    <property type="protein sequence ID" value="TKT92278.1"/>
    <property type="molecule type" value="Genomic_DNA"/>
</dbReference>
<evidence type="ECO:0000259" key="1">
    <source>
        <dbReference type="PROSITE" id="PS51742"/>
    </source>
</evidence>
<keyword evidence="3" id="KW-1185">Reference proteome</keyword>
<organism evidence="2 3">
    <name type="scientific">Dyadobacter frigoris</name>
    <dbReference type="NCBI Taxonomy" id="2576211"/>
    <lineage>
        <taxon>Bacteria</taxon>
        <taxon>Pseudomonadati</taxon>
        <taxon>Bacteroidota</taxon>
        <taxon>Cytophagia</taxon>
        <taxon>Cytophagales</taxon>
        <taxon>Spirosomataceae</taxon>
        <taxon>Dyadobacter</taxon>
    </lineage>
</organism>
<sequence>MIKFINTKPQNEMKFYCLFIFLFIIFPVFAQVVTAPAKISATDLDYRKDGNNYLLVIKRGQPLIASLTAFMESEKLPGASISGIGAVQHVEIGYYDLDEKKYKYKRFEPSMEVLSLSGNIGYFENKPIVHAHIALAGSDFNVHGGHVKEAEVSLILEIFITPTTRPITREWNKDLPELRTMTTVRE</sequence>
<dbReference type="Pfam" id="PF03479">
    <property type="entry name" value="PCC"/>
    <property type="match status" value="1"/>
</dbReference>
<dbReference type="GO" id="GO:0003677">
    <property type="term" value="F:DNA binding"/>
    <property type="evidence" value="ECO:0007669"/>
    <property type="project" value="UniProtKB-KW"/>
</dbReference>